<dbReference type="PROSITE" id="PS51387">
    <property type="entry name" value="FAD_PCMH"/>
    <property type="match status" value="1"/>
</dbReference>
<dbReference type="SUPFAM" id="SSF56176">
    <property type="entry name" value="FAD-binding/transporter-associated domain-like"/>
    <property type="match status" value="1"/>
</dbReference>
<dbReference type="Gene3D" id="3.30.465.10">
    <property type="match status" value="1"/>
</dbReference>
<sequence length="314" mass="33570">MITPSSLTELRDAVLSAPRVIAVGAVTKPRLSAVEAVKISTRCLSGITEYEPGEFTFTALAGTPVKEIIAALAEKGQYLPFDPMLVEAGSTIGGVVASGLSGPGRFRYGGVRDFILGVRFVDGMGRLLRLGGKVVKNAAGFDVPKFLVGSLGRFGVIGEVTFKVFPKPETEITLELPFELKRLTGLASSRFEAAALDVLPGGEKMLVKLAGPGKALEVLAQEIGGNLVDNSIWSQIRETPWSFKTDITSDQVHEHKASHISCGGNVALSHDRPARGLTLRGEAPLWIGDRPRFAIESAVKQALDPQHRFPTLDD</sequence>
<protein>
    <submittedName>
        <fullName evidence="2">2-hydroxy-acid oxidase</fullName>
    </submittedName>
</protein>
<keyword evidence="3" id="KW-1185">Reference proteome</keyword>
<name>A0A512M593_9BACT</name>
<comment type="caution">
    <text evidence="2">The sequence shown here is derived from an EMBL/GenBank/DDBJ whole genome shotgun (WGS) entry which is preliminary data.</text>
</comment>
<proteinExistence type="predicted"/>
<dbReference type="PANTHER" id="PTHR11748:SF103">
    <property type="entry name" value="GLYCOLATE OXIDASE SUBUNIT GLCE"/>
    <property type="match status" value="1"/>
</dbReference>
<dbReference type="Pfam" id="PF01565">
    <property type="entry name" value="FAD_binding_4"/>
    <property type="match status" value="1"/>
</dbReference>
<dbReference type="RefSeq" id="WP_146849410.1">
    <property type="nucleotide sequence ID" value="NZ_BKAG01000006.1"/>
</dbReference>
<dbReference type="Proteomes" id="UP000321577">
    <property type="component" value="Unassembled WGS sequence"/>
</dbReference>
<dbReference type="EMBL" id="BKAG01000006">
    <property type="protein sequence ID" value="GEP41899.1"/>
    <property type="molecule type" value="Genomic_DNA"/>
</dbReference>
<dbReference type="OrthoDB" id="9767256at2"/>
<gene>
    <name evidence="2" type="ORF">BGE01nite_11900</name>
</gene>
<reference evidence="2 3" key="1">
    <citation type="submission" date="2019-07" db="EMBL/GenBank/DDBJ databases">
        <title>Whole genome shotgun sequence of Brevifollis gellanilyticus NBRC 108608.</title>
        <authorList>
            <person name="Hosoyama A."/>
            <person name="Uohara A."/>
            <person name="Ohji S."/>
            <person name="Ichikawa N."/>
        </authorList>
    </citation>
    <scope>NUCLEOTIDE SEQUENCE [LARGE SCALE GENOMIC DNA]</scope>
    <source>
        <strain evidence="2 3">NBRC 108608</strain>
    </source>
</reference>
<dbReference type="GO" id="GO:0071949">
    <property type="term" value="F:FAD binding"/>
    <property type="evidence" value="ECO:0007669"/>
    <property type="project" value="InterPro"/>
</dbReference>
<dbReference type="InterPro" id="IPR006094">
    <property type="entry name" value="Oxid_FAD_bind_N"/>
</dbReference>
<dbReference type="InterPro" id="IPR016166">
    <property type="entry name" value="FAD-bd_PCMH"/>
</dbReference>
<dbReference type="AlphaFoldDB" id="A0A512M593"/>
<accession>A0A512M593</accession>
<evidence type="ECO:0000313" key="3">
    <source>
        <dbReference type="Proteomes" id="UP000321577"/>
    </source>
</evidence>
<feature type="domain" description="FAD-binding PCMH-type" evidence="1">
    <location>
        <begin position="1"/>
        <end position="167"/>
    </location>
</feature>
<evidence type="ECO:0000313" key="2">
    <source>
        <dbReference type="EMBL" id="GEP41899.1"/>
    </source>
</evidence>
<dbReference type="InterPro" id="IPR016169">
    <property type="entry name" value="FAD-bd_PCMH_sub2"/>
</dbReference>
<evidence type="ECO:0000259" key="1">
    <source>
        <dbReference type="PROSITE" id="PS51387"/>
    </source>
</evidence>
<organism evidence="2 3">
    <name type="scientific">Brevifollis gellanilyticus</name>
    <dbReference type="NCBI Taxonomy" id="748831"/>
    <lineage>
        <taxon>Bacteria</taxon>
        <taxon>Pseudomonadati</taxon>
        <taxon>Verrucomicrobiota</taxon>
        <taxon>Verrucomicrobiia</taxon>
        <taxon>Verrucomicrobiales</taxon>
        <taxon>Verrucomicrobiaceae</taxon>
    </lineage>
</organism>
<dbReference type="InterPro" id="IPR036318">
    <property type="entry name" value="FAD-bd_PCMH-like_sf"/>
</dbReference>
<dbReference type="PANTHER" id="PTHR11748">
    <property type="entry name" value="D-LACTATE DEHYDROGENASE"/>
    <property type="match status" value="1"/>
</dbReference>